<comment type="caution">
    <text evidence="1">The sequence shown here is derived from an EMBL/GenBank/DDBJ whole genome shotgun (WGS) entry which is preliminary data.</text>
</comment>
<dbReference type="EMBL" id="CM009294">
    <property type="protein sequence ID" value="KAI9394910.1"/>
    <property type="molecule type" value="Genomic_DNA"/>
</dbReference>
<evidence type="ECO:0000313" key="1">
    <source>
        <dbReference type="EMBL" id="KAI9394910.1"/>
    </source>
</evidence>
<name>A0ACC0T0C7_POPTR</name>
<organism evidence="1 2">
    <name type="scientific">Populus trichocarpa</name>
    <name type="common">Western balsam poplar</name>
    <name type="synonym">Populus balsamifera subsp. trichocarpa</name>
    <dbReference type="NCBI Taxonomy" id="3694"/>
    <lineage>
        <taxon>Eukaryota</taxon>
        <taxon>Viridiplantae</taxon>
        <taxon>Streptophyta</taxon>
        <taxon>Embryophyta</taxon>
        <taxon>Tracheophyta</taxon>
        <taxon>Spermatophyta</taxon>
        <taxon>Magnoliopsida</taxon>
        <taxon>eudicotyledons</taxon>
        <taxon>Gunneridae</taxon>
        <taxon>Pentapetalae</taxon>
        <taxon>rosids</taxon>
        <taxon>fabids</taxon>
        <taxon>Malpighiales</taxon>
        <taxon>Salicaceae</taxon>
        <taxon>Saliceae</taxon>
        <taxon>Populus</taxon>
    </lineage>
</organism>
<gene>
    <name evidence="1" type="ORF">POPTR_005G156250v4</name>
</gene>
<evidence type="ECO:0000313" key="2">
    <source>
        <dbReference type="Proteomes" id="UP000006729"/>
    </source>
</evidence>
<dbReference type="Proteomes" id="UP000006729">
    <property type="component" value="Chromosome 5"/>
</dbReference>
<reference evidence="1 2" key="1">
    <citation type="journal article" date="2006" name="Science">
        <title>The genome of black cottonwood, Populus trichocarpa (Torr. &amp; Gray).</title>
        <authorList>
            <person name="Tuskan G.A."/>
            <person name="Difazio S."/>
            <person name="Jansson S."/>
            <person name="Bohlmann J."/>
            <person name="Grigoriev I."/>
            <person name="Hellsten U."/>
            <person name="Putnam N."/>
            <person name="Ralph S."/>
            <person name="Rombauts S."/>
            <person name="Salamov A."/>
            <person name="Schein J."/>
            <person name="Sterck L."/>
            <person name="Aerts A."/>
            <person name="Bhalerao R.R."/>
            <person name="Bhalerao R.P."/>
            <person name="Blaudez D."/>
            <person name="Boerjan W."/>
            <person name="Brun A."/>
            <person name="Brunner A."/>
            <person name="Busov V."/>
            <person name="Campbell M."/>
            <person name="Carlson J."/>
            <person name="Chalot M."/>
            <person name="Chapman J."/>
            <person name="Chen G.L."/>
            <person name="Cooper D."/>
            <person name="Coutinho P.M."/>
            <person name="Couturier J."/>
            <person name="Covert S."/>
            <person name="Cronk Q."/>
            <person name="Cunningham R."/>
            <person name="Davis J."/>
            <person name="Degroeve S."/>
            <person name="Dejardin A."/>
            <person name="Depamphilis C."/>
            <person name="Detter J."/>
            <person name="Dirks B."/>
            <person name="Dubchak I."/>
            <person name="Duplessis S."/>
            <person name="Ehlting J."/>
            <person name="Ellis B."/>
            <person name="Gendler K."/>
            <person name="Goodstein D."/>
            <person name="Gribskov M."/>
            <person name="Grimwood J."/>
            <person name="Groover A."/>
            <person name="Gunter L."/>
            <person name="Hamberger B."/>
            <person name="Heinze B."/>
            <person name="Helariutta Y."/>
            <person name="Henrissat B."/>
            <person name="Holligan D."/>
            <person name="Holt R."/>
            <person name="Huang W."/>
            <person name="Islam-Faridi N."/>
            <person name="Jones S."/>
            <person name="Jones-Rhoades M."/>
            <person name="Jorgensen R."/>
            <person name="Joshi C."/>
            <person name="Kangasjarvi J."/>
            <person name="Karlsson J."/>
            <person name="Kelleher C."/>
            <person name="Kirkpatrick R."/>
            <person name="Kirst M."/>
            <person name="Kohler A."/>
            <person name="Kalluri U."/>
            <person name="Larimer F."/>
            <person name="Leebens-Mack J."/>
            <person name="Leple J.C."/>
            <person name="Locascio P."/>
            <person name="Lou Y."/>
            <person name="Lucas S."/>
            <person name="Martin F."/>
            <person name="Montanini B."/>
            <person name="Napoli C."/>
            <person name="Nelson D.R."/>
            <person name="Nelson C."/>
            <person name="Nieminen K."/>
            <person name="Nilsson O."/>
            <person name="Pereda V."/>
            <person name="Peter G."/>
            <person name="Philippe R."/>
            <person name="Pilate G."/>
            <person name="Poliakov A."/>
            <person name="Razumovskaya J."/>
            <person name="Richardson P."/>
            <person name="Rinaldi C."/>
            <person name="Ritland K."/>
            <person name="Rouze P."/>
            <person name="Ryaboy D."/>
            <person name="Schmutz J."/>
            <person name="Schrader J."/>
            <person name="Segerman B."/>
            <person name="Shin H."/>
            <person name="Siddiqui A."/>
            <person name="Sterky F."/>
            <person name="Terry A."/>
            <person name="Tsai C.J."/>
            <person name="Uberbacher E."/>
            <person name="Unneberg P."/>
            <person name="Vahala J."/>
            <person name="Wall K."/>
            <person name="Wessler S."/>
            <person name="Yang G."/>
            <person name="Yin T."/>
            <person name="Douglas C."/>
            <person name="Marra M."/>
            <person name="Sandberg G."/>
            <person name="Van de Peer Y."/>
            <person name="Rokhsar D."/>
        </authorList>
    </citation>
    <scope>NUCLEOTIDE SEQUENCE [LARGE SCALE GENOMIC DNA]</scope>
    <source>
        <strain evidence="2">cv. Nisqually</strain>
    </source>
</reference>
<proteinExistence type="predicted"/>
<keyword evidence="2" id="KW-1185">Reference proteome</keyword>
<protein>
    <submittedName>
        <fullName evidence="1">Uncharacterized protein</fullName>
    </submittedName>
</protein>
<accession>A0ACC0T0C7</accession>
<sequence>MIWPVELLLHLLESFIPSCSLMLAIISVLIFFIIDVNICCIAGSFIWSLICSCISKDEAGKLDELVPLMPLFLLTAKFPRVSVGFAPAPGPDPSVFKVEDSRN</sequence>